<dbReference type="EMBL" id="JACXJA010000022">
    <property type="protein sequence ID" value="MBD2863795.1"/>
    <property type="molecule type" value="Genomic_DNA"/>
</dbReference>
<sequence length="168" mass="19717">MTQKQQQQESGRWHGYEIRVRYGETDRMGVVYHPNYATWFEVGRTELIRERGLPYSRIEELGLYLPVIELESKFRLPAKYDDRIAIYTRIRSYNHLTVHFESQIRRLEEGGAVSSDGEQEAAERNGRPAPAGELLVTGATRHVWLSRDWKPVRIDREAPELYRLLGEE</sequence>
<dbReference type="PANTHER" id="PTHR31793:SF27">
    <property type="entry name" value="NOVEL THIOESTERASE SUPERFAMILY DOMAIN AND SAPOSIN A-TYPE DOMAIN CONTAINING PROTEIN (0610012H03RIK)"/>
    <property type="match status" value="1"/>
</dbReference>
<dbReference type="InterPro" id="IPR006684">
    <property type="entry name" value="YbgC/YbaW"/>
</dbReference>
<evidence type="ECO:0000256" key="1">
    <source>
        <dbReference type="ARBA" id="ARBA00005953"/>
    </source>
</evidence>
<dbReference type="PROSITE" id="PS01328">
    <property type="entry name" value="4HBCOA_THIOESTERASE"/>
    <property type="match status" value="1"/>
</dbReference>
<dbReference type="AlphaFoldDB" id="A0A927H0L0"/>
<name>A0A927H0L0_9BACL</name>
<dbReference type="NCBIfam" id="TIGR00051">
    <property type="entry name" value="YbgC/FadM family acyl-CoA thioesterase"/>
    <property type="match status" value="1"/>
</dbReference>
<evidence type="ECO:0000313" key="5">
    <source>
        <dbReference type="Proteomes" id="UP000639396"/>
    </source>
</evidence>
<protein>
    <submittedName>
        <fullName evidence="4">Acyl-CoA thioesterase</fullName>
    </submittedName>
</protein>
<comment type="similarity">
    <text evidence="1">Belongs to the 4-hydroxybenzoyl-CoA thioesterase family.</text>
</comment>
<organism evidence="4 5">
    <name type="scientific">Paenibacillus oceani</name>
    <dbReference type="NCBI Taxonomy" id="2772510"/>
    <lineage>
        <taxon>Bacteria</taxon>
        <taxon>Bacillati</taxon>
        <taxon>Bacillota</taxon>
        <taxon>Bacilli</taxon>
        <taxon>Bacillales</taxon>
        <taxon>Paenibacillaceae</taxon>
        <taxon>Paenibacillus</taxon>
    </lineage>
</organism>
<accession>A0A927H0L0</accession>
<keyword evidence="2" id="KW-0378">Hydrolase</keyword>
<dbReference type="PANTHER" id="PTHR31793">
    <property type="entry name" value="4-HYDROXYBENZOYL-COA THIOESTERASE FAMILY MEMBER"/>
    <property type="match status" value="1"/>
</dbReference>
<keyword evidence="5" id="KW-1185">Reference proteome</keyword>
<dbReference type="InterPro" id="IPR029069">
    <property type="entry name" value="HotDog_dom_sf"/>
</dbReference>
<dbReference type="Proteomes" id="UP000639396">
    <property type="component" value="Unassembled WGS sequence"/>
</dbReference>
<evidence type="ECO:0000313" key="4">
    <source>
        <dbReference type="EMBL" id="MBD2863795.1"/>
    </source>
</evidence>
<dbReference type="InterPro" id="IPR050563">
    <property type="entry name" value="4-hydroxybenzoyl-CoA_TE"/>
</dbReference>
<dbReference type="Pfam" id="PF13279">
    <property type="entry name" value="4HBT_2"/>
    <property type="match status" value="1"/>
</dbReference>
<feature type="region of interest" description="Disordered" evidence="3">
    <location>
        <begin position="111"/>
        <end position="132"/>
    </location>
</feature>
<gene>
    <name evidence="4" type="ORF">IDH45_17540</name>
</gene>
<reference evidence="4" key="1">
    <citation type="submission" date="2020-09" db="EMBL/GenBank/DDBJ databases">
        <title>A novel bacterium of genus Paenibacillus, isolated from South China Sea.</title>
        <authorList>
            <person name="Huang H."/>
            <person name="Mo K."/>
            <person name="Hu Y."/>
        </authorList>
    </citation>
    <scope>NUCLEOTIDE SEQUENCE</scope>
    <source>
        <strain evidence="4">IB182363</strain>
    </source>
</reference>
<dbReference type="Gene3D" id="3.10.129.10">
    <property type="entry name" value="Hotdog Thioesterase"/>
    <property type="match status" value="1"/>
</dbReference>
<evidence type="ECO:0000256" key="2">
    <source>
        <dbReference type="ARBA" id="ARBA00022801"/>
    </source>
</evidence>
<dbReference type="GO" id="GO:0047617">
    <property type="term" value="F:fatty acyl-CoA hydrolase activity"/>
    <property type="evidence" value="ECO:0007669"/>
    <property type="project" value="TreeGrafter"/>
</dbReference>
<dbReference type="RefSeq" id="WP_190929422.1">
    <property type="nucleotide sequence ID" value="NZ_JACXJA010000022.1"/>
</dbReference>
<dbReference type="CDD" id="cd00586">
    <property type="entry name" value="4HBT"/>
    <property type="match status" value="1"/>
</dbReference>
<dbReference type="PIRSF" id="PIRSF003230">
    <property type="entry name" value="YbgC"/>
    <property type="match status" value="1"/>
</dbReference>
<proteinExistence type="inferred from homology"/>
<dbReference type="SUPFAM" id="SSF54637">
    <property type="entry name" value="Thioesterase/thiol ester dehydrase-isomerase"/>
    <property type="match status" value="1"/>
</dbReference>
<dbReference type="InterPro" id="IPR008272">
    <property type="entry name" value="HB-CoA_thioesterase_AS"/>
</dbReference>
<comment type="caution">
    <text evidence="4">The sequence shown here is derived from an EMBL/GenBank/DDBJ whole genome shotgun (WGS) entry which is preliminary data.</text>
</comment>
<evidence type="ECO:0000256" key="3">
    <source>
        <dbReference type="SAM" id="MobiDB-lite"/>
    </source>
</evidence>